<evidence type="ECO:0000313" key="4">
    <source>
        <dbReference type="EMBL" id="MFC5629658.1"/>
    </source>
</evidence>
<dbReference type="InterPro" id="IPR031107">
    <property type="entry name" value="Small_HSP"/>
</dbReference>
<dbReference type="CDD" id="cd06464">
    <property type="entry name" value="ACD_sHsps-like"/>
    <property type="match status" value="1"/>
</dbReference>
<name>A0ABW0U941_9BACI</name>
<dbReference type="InterPro" id="IPR002068">
    <property type="entry name" value="A-crystallin/Hsp20_dom"/>
</dbReference>
<dbReference type="EMBL" id="JBHSPF010000065">
    <property type="protein sequence ID" value="MFC5629658.1"/>
    <property type="molecule type" value="Genomic_DNA"/>
</dbReference>
<dbReference type="Proteomes" id="UP001596143">
    <property type="component" value="Unassembled WGS sequence"/>
</dbReference>
<organism evidence="4 5">
    <name type="scientific">Aliibacillus thermotolerans</name>
    <dbReference type="NCBI Taxonomy" id="1834418"/>
    <lineage>
        <taxon>Bacteria</taxon>
        <taxon>Bacillati</taxon>
        <taxon>Bacillota</taxon>
        <taxon>Bacilli</taxon>
        <taxon>Bacillales</taxon>
        <taxon>Bacillaceae</taxon>
        <taxon>Aliibacillus</taxon>
    </lineage>
</organism>
<dbReference type="PROSITE" id="PS01031">
    <property type="entry name" value="SHSP"/>
    <property type="match status" value="1"/>
</dbReference>
<keyword evidence="5" id="KW-1185">Reference proteome</keyword>
<comment type="similarity">
    <text evidence="1 2">Belongs to the small heat shock protein (HSP20) family.</text>
</comment>
<dbReference type="Gene3D" id="2.60.40.790">
    <property type="match status" value="1"/>
</dbReference>
<evidence type="ECO:0000256" key="1">
    <source>
        <dbReference type="PROSITE-ProRule" id="PRU00285"/>
    </source>
</evidence>
<feature type="domain" description="SHSP" evidence="3">
    <location>
        <begin position="38"/>
        <end position="153"/>
    </location>
</feature>
<protein>
    <submittedName>
        <fullName evidence="4">Hsp20/alpha crystallin family protein</fullName>
    </submittedName>
</protein>
<reference evidence="5" key="1">
    <citation type="journal article" date="2019" name="Int. J. Syst. Evol. Microbiol.">
        <title>The Global Catalogue of Microorganisms (GCM) 10K type strain sequencing project: providing services to taxonomists for standard genome sequencing and annotation.</title>
        <authorList>
            <consortium name="The Broad Institute Genomics Platform"/>
            <consortium name="The Broad Institute Genome Sequencing Center for Infectious Disease"/>
            <person name="Wu L."/>
            <person name="Ma J."/>
        </authorList>
    </citation>
    <scope>NUCLEOTIDE SEQUENCE [LARGE SCALE GENOMIC DNA]</scope>
    <source>
        <strain evidence="5">CGMCC 1.15790</strain>
    </source>
</reference>
<dbReference type="RefSeq" id="WP_270897009.1">
    <property type="nucleotide sequence ID" value="NZ_JBHSPF010000065.1"/>
</dbReference>
<gene>
    <name evidence="4" type="ORF">ACFPTR_12430</name>
</gene>
<sequence>MKPIRRWNDREDIMKSFRNEMNNMFQRFFDDSFFSDKPIWKDSFTPACNIEEKRNKYIVELEVPGVEPDDIEIEIDENVMTIKGERKQQTETKDDDSQMHIVEHNYGSFYRSFTLPDNVNTDEIDAHDKNGILYITIPKQKERKVRRIKIGRRQSE</sequence>
<evidence type="ECO:0000313" key="5">
    <source>
        <dbReference type="Proteomes" id="UP001596143"/>
    </source>
</evidence>
<dbReference type="InterPro" id="IPR008978">
    <property type="entry name" value="HSP20-like_chaperone"/>
</dbReference>
<accession>A0ABW0U941</accession>
<comment type="caution">
    <text evidence="4">The sequence shown here is derived from an EMBL/GenBank/DDBJ whole genome shotgun (WGS) entry which is preliminary data.</text>
</comment>
<dbReference type="PANTHER" id="PTHR11527">
    <property type="entry name" value="HEAT-SHOCK PROTEIN 20 FAMILY MEMBER"/>
    <property type="match status" value="1"/>
</dbReference>
<dbReference type="SUPFAM" id="SSF49764">
    <property type="entry name" value="HSP20-like chaperones"/>
    <property type="match status" value="1"/>
</dbReference>
<dbReference type="Pfam" id="PF00011">
    <property type="entry name" value="HSP20"/>
    <property type="match status" value="1"/>
</dbReference>
<evidence type="ECO:0000256" key="2">
    <source>
        <dbReference type="RuleBase" id="RU003616"/>
    </source>
</evidence>
<proteinExistence type="inferred from homology"/>
<evidence type="ECO:0000259" key="3">
    <source>
        <dbReference type="PROSITE" id="PS01031"/>
    </source>
</evidence>